<comment type="subcellular location">
    <subcellularLocation>
        <location evidence="1">Membrane</location>
        <topology evidence="1">Multi-pass membrane protein</topology>
    </subcellularLocation>
</comment>
<comment type="caution">
    <text evidence="10">The sequence shown here is derived from an EMBL/GenBank/DDBJ whole genome shotgun (WGS) entry which is preliminary data.</text>
</comment>
<keyword evidence="6 8" id="KW-0472">Membrane</keyword>
<name>A0A0G2F5R0_9PEZI</name>
<feature type="transmembrane region" description="Helical" evidence="8">
    <location>
        <begin position="263"/>
        <end position="289"/>
    </location>
</feature>
<evidence type="ECO:0000256" key="6">
    <source>
        <dbReference type="ARBA" id="ARBA00023136"/>
    </source>
</evidence>
<feature type="transmembrane region" description="Helical" evidence="8">
    <location>
        <begin position="336"/>
        <end position="356"/>
    </location>
</feature>
<organism evidence="10 11">
    <name type="scientific">Diaporthe ampelina</name>
    <dbReference type="NCBI Taxonomy" id="1214573"/>
    <lineage>
        <taxon>Eukaryota</taxon>
        <taxon>Fungi</taxon>
        <taxon>Dikarya</taxon>
        <taxon>Ascomycota</taxon>
        <taxon>Pezizomycotina</taxon>
        <taxon>Sordariomycetes</taxon>
        <taxon>Sordariomycetidae</taxon>
        <taxon>Diaporthales</taxon>
        <taxon>Diaporthaceae</taxon>
        <taxon>Diaporthe</taxon>
    </lineage>
</organism>
<keyword evidence="4 8" id="KW-0812">Transmembrane</keyword>
<keyword evidence="3" id="KW-0813">Transport</keyword>
<feature type="transmembrane region" description="Helical" evidence="8">
    <location>
        <begin position="540"/>
        <end position="558"/>
    </location>
</feature>
<reference evidence="10 11" key="2">
    <citation type="submission" date="2015-05" db="EMBL/GenBank/DDBJ databases">
        <authorList>
            <person name="Morales-Cruz A."/>
            <person name="Amrine K.C."/>
            <person name="Cantu D."/>
        </authorList>
    </citation>
    <scope>NUCLEOTIDE SEQUENCE [LARGE SCALE GENOMIC DNA]</scope>
    <source>
        <strain evidence="10">DA912</strain>
    </source>
</reference>
<evidence type="ECO:0000256" key="4">
    <source>
        <dbReference type="ARBA" id="ARBA00022692"/>
    </source>
</evidence>
<dbReference type="PANTHER" id="PTHR23501:SF12">
    <property type="entry name" value="MAJOR FACILITATOR SUPERFAMILY (MFS) PROFILE DOMAIN-CONTAINING PROTEIN-RELATED"/>
    <property type="match status" value="1"/>
</dbReference>
<feature type="transmembrane region" description="Helical" evidence="8">
    <location>
        <begin position="368"/>
        <end position="388"/>
    </location>
</feature>
<sequence length="565" mass="60944">MSTSETTSFSGPEKPVVATENDHQFKDEKHGGLDEASDNVYNEKGLTTDADQTSKPSPRSVHGISWFLVVASILMANFLFATDNTIAANIQPAVIQTFQSLNKLAWLGVAFMMSSWGTCFFWGDLYARYSAKWTFCVSFVVFAVGCAIAGAAPTMDALIVGRAICGAGGSGMYFGSMGLLTQMTSDKERPLYLNLVGITFGGGTVLGPVIGGAFAGSSATWRWAFYFNLVVGAVCAPVYIFLLPTLNPRPGQSILKRAKEIDFLGITLVIGLIISIVMAICFGGSLYAWNSGQVIALFVLSFVLLFAFLGQQHFALGTTPENRMFPMHFLKSATMIVLFLEVACCATNVFVPVYFLPLYFQFVKADTAIWAGVRMLPYVVFQSVIGIVSGMVTGKTGYYVPWYIFAGIFCISGSACLYTVNEFTSLAHIYGYEILLGLGSGAATQLTFAVASMKVVPADIGRSTGWEAFAQLGGPTISLSIAQAIFINKAQSAVGSLLPDLNAEEISTIISDPASDLLRGLTEQMQHEVVSDVVNAMRDAYIVCLVGACLVLLLIFRFKVNDKLW</sequence>
<dbReference type="InterPro" id="IPR036259">
    <property type="entry name" value="MFS_trans_sf"/>
</dbReference>
<dbReference type="Pfam" id="PF07690">
    <property type="entry name" value="MFS_1"/>
    <property type="match status" value="1"/>
</dbReference>
<feature type="transmembrane region" description="Helical" evidence="8">
    <location>
        <begin position="159"/>
        <end position="180"/>
    </location>
</feature>
<feature type="transmembrane region" description="Helical" evidence="8">
    <location>
        <begin position="135"/>
        <end position="153"/>
    </location>
</feature>
<proteinExistence type="inferred from homology"/>
<evidence type="ECO:0000256" key="3">
    <source>
        <dbReference type="ARBA" id="ARBA00022448"/>
    </source>
</evidence>
<dbReference type="InterPro" id="IPR011701">
    <property type="entry name" value="MFS"/>
</dbReference>
<dbReference type="InterPro" id="IPR020846">
    <property type="entry name" value="MFS_dom"/>
</dbReference>
<dbReference type="PROSITE" id="PS50850">
    <property type="entry name" value="MFS"/>
    <property type="match status" value="1"/>
</dbReference>
<dbReference type="Gene3D" id="1.20.1250.20">
    <property type="entry name" value="MFS general substrate transporter like domains"/>
    <property type="match status" value="1"/>
</dbReference>
<evidence type="ECO:0000259" key="9">
    <source>
        <dbReference type="PROSITE" id="PS50850"/>
    </source>
</evidence>
<dbReference type="OrthoDB" id="10021397at2759"/>
<accession>A0A0G2F5R0</accession>
<dbReference type="GO" id="GO:0022857">
    <property type="term" value="F:transmembrane transporter activity"/>
    <property type="evidence" value="ECO:0007669"/>
    <property type="project" value="InterPro"/>
</dbReference>
<feature type="transmembrane region" description="Helical" evidence="8">
    <location>
        <begin position="104"/>
        <end position="123"/>
    </location>
</feature>
<feature type="transmembrane region" description="Helical" evidence="8">
    <location>
        <begin position="64"/>
        <end position="82"/>
    </location>
</feature>
<dbReference type="SUPFAM" id="SSF103473">
    <property type="entry name" value="MFS general substrate transporter"/>
    <property type="match status" value="1"/>
</dbReference>
<evidence type="ECO:0000256" key="8">
    <source>
        <dbReference type="SAM" id="Phobius"/>
    </source>
</evidence>
<keyword evidence="5 8" id="KW-1133">Transmembrane helix</keyword>
<evidence type="ECO:0000313" key="10">
    <source>
        <dbReference type="EMBL" id="KKY30087.1"/>
    </source>
</evidence>
<dbReference type="GO" id="GO:0005886">
    <property type="term" value="C:plasma membrane"/>
    <property type="evidence" value="ECO:0007669"/>
    <property type="project" value="TreeGrafter"/>
</dbReference>
<reference evidence="10 11" key="1">
    <citation type="submission" date="2015-05" db="EMBL/GenBank/DDBJ databases">
        <title>Distinctive expansion of gene families associated with plant cell wall degradation and secondary metabolism in the genomes of grapevine trunk pathogens.</title>
        <authorList>
            <person name="Lawrence D.P."/>
            <person name="Travadon R."/>
            <person name="Rolshausen P.E."/>
            <person name="Baumgartner K."/>
        </authorList>
    </citation>
    <scope>NUCLEOTIDE SEQUENCE [LARGE SCALE GENOMIC DNA]</scope>
    <source>
        <strain evidence="10">DA912</strain>
    </source>
</reference>
<dbReference type="Proteomes" id="UP000034680">
    <property type="component" value="Unassembled WGS sequence"/>
</dbReference>
<comment type="similarity">
    <text evidence="2">Belongs to the major facilitator superfamily. TCR/Tet family.</text>
</comment>
<evidence type="ECO:0000256" key="1">
    <source>
        <dbReference type="ARBA" id="ARBA00004141"/>
    </source>
</evidence>
<feature type="transmembrane region" description="Helical" evidence="8">
    <location>
        <begin position="400"/>
        <end position="420"/>
    </location>
</feature>
<feature type="region of interest" description="Disordered" evidence="7">
    <location>
        <begin position="1"/>
        <end position="40"/>
    </location>
</feature>
<dbReference type="FunFam" id="1.20.1250.20:FF:000429">
    <property type="entry name" value="MFS drug efflux transporter, putative"/>
    <property type="match status" value="1"/>
</dbReference>
<keyword evidence="11" id="KW-1185">Reference proteome</keyword>
<feature type="domain" description="Major facilitator superfamily (MFS) profile" evidence="9">
    <location>
        <begin position="69"/>
        <end position="565"/>
    </location>
</feature>
<evidence type="ECO:0000256" key="2">
    <source>
        <dbReference type="ARBA" id="ARBA00007520"/>
    </source>
</evidence>
<feature type="transmembrane region" description="Helical" evidence="8">
    <location>
        <begin position="295"/>
        <end position="316"/>
    </location>
</feature>
<gene>
    <name evidence="10" type="ORF">UCDDA912_g09975</name>
</gene>
<dbReference type="EMBL" id="LCUC01000535">
    <property type="protein sequence ID" value="KKY30087.1"/>
    <property type="molecule type" value="Genomic_DNA"/>
</dbReference>
<evidence type="ECO:0000256" key="7">
    <source>
        <dbReference type="SAM" id="MobiDB-lite"/>
    </source>
</evidence>
<feature type="transmembrane region" description="Helical" evidence="8">
    <location>
        <begin position="223"/>
        <end position="242"/>
    </location>
</feature>
<feature type="compositionally biased region" description="Polar residues" evidence="7">
    <location>
        <begin position="1"/>
        <end position="10"/>
    </location>
</feature>
<dbReference type="PANTHER" id="PTHR23501">
    <property type="entry name" value="MAJOR FACILITATOR SUPERFAMILY"/>
    <property type="match status" value="1"/>
</dbReference>
<feature type="transmembrane region" description="Helical" evidence="8">
    <location>
        <begin position="192"/>
        <end position="217"/>
    </location>
</feature>
<evidence type="ECO:0000313" key="11">
    <source>
        <dbReference type="Proteomes" id="UP000034680"/>
    </source>
</evidence>
<evidence type="ECO:0000256" key="5">
    <source>
        <dbReference type="ARBA" id="ARBA00022989"/>
    </source>
</evidence>
<protein>
    <submittedName>
        <fullName evidence="10">Putative mfs drug efflux</fullName>
    </submittedName>
</protein>
<feature type="compositionally biased region" description="Basic and acidic residues" evidence="7">
    <location>
        <begin position="20"/>
        <end position="33"/>
    </location>
</feature>
<dbReference type="AlphaFoldDB" id="A0A0G2F5R0"/>